<gene>
    <name evidence="2" type="ORF">SAMN05216190_102182</name>
</gene>
<dbReference type="PANTHER" id="PTHR46211">
    <property type="entry name" value="GLYCEROPHOSPHORYL DIESTER PHOSPHODIESTERASE"/>
    <property type="match status" value="1"/>
</dbReference>
<dbReference type="SUPFAM" id="SSF51695">
    <property type="entry name" value="PLC-like phosphodiesterases"/>
    <property type="match status" value="1"/>
</dbReference>
<dbReference type="GO" id="GO:0006629">
    <property type="term" value="P:lipid metabolic process"/>
    <property type="evidence" value="ECO:0007669"/>
    <property type="project" value="InterPro"/>
</dbReference>
<sequence length="240" mass="26533">MTLIYGHRGAKGEAPENTLASFQQCLEHGVRRCELDLHQSRDGELMVIHDPTLKRTTGHRGKVVEHDAAELVRYDARKGGPGWKTPCPIPRLAELFEQCPFEHWQLEVKSASKARAAQMAEAIAELTARHGLTDKVTVTSSSREVLSALKRLTPQLARGLVAEYAWLDPLKVAQHYGCSLLALNWTLCTPERLLKAQKAGLHVSVWTVNEPALMRRLADFGVDSLITDFPGLAVQTLGDA</sequence>
<feature type="domain" description="GP-PDE" evidence="1">
    <location>
        <begin position="2"/>
        <end position="237"/>
    </location>
</feature>
<protein>
    <submittedName>
        <fullName evidence="2">Glycerophosphoryl diester phosphodiesterase</fullName>
    </submittedName>
</protein>
<evidence type="ECO:0000259" key="1">
    <source>
        <dbReference type="PROSITE" id="PS51704"/>
    </source>
</evidence>
<accession>A0A1I5L0L2</accession>
<keyword evidence="3" id="KW-1185">Reference proteome</keyword>
<dbReference type="Proteomes" id="UP000198784">
    <property type="component" value="Unassembled WGS sequence"/>
</dbReference>
<dbReference type="Pfam" id="PF03009">
    <property type="entry name" value="GDPD"/>
    <property type="match status" value="1"/>
</dbReference>
<dbReference type="InterPro" id="IPR030395">
    <property type="entry name" value="GP_PDE_dom"/>
</dbReference>
<dbReference type="OrthoDB" id="9795622at2"/>
<dbReference type="AlphaFoldDB" id="A0A1I5L0L2"/>
<dbReference type="PROSITE" id="PS51704">
    <property type="entry name" value="GP_PDE"/>
    <property type="match status" value="1"/>
</dbReference>
<name>A0A1I5L0L2_9PSED</name>
<reference evidence="3" key="1">
    <citation type="submission" date="2016-10" db="EMBL/GenBank/DDBJ databases">
        <authorList>
            <person name="Varghese N."/>
            <person name="Submissions S."/>
        </authorList>
    </citation>
    <scope>NUCLEOTIDE SEQUENCE [LARGE SCALE GENOMIC DNA]</scope>
    <source>
        <strain evidence="3">DSM 17834</strain>
    </source>
</reference>
<dbReference type="GO" id="GO:0008081">
    <property type="term" value="F:phosphoric diester hydrolase activity"/>
    <property type="evidence" value="ECO:0007669"/>
    <property type="project" value="InterPro"/>
</dbReference>
<dbReference type="STRING" id="289003.SAMN05216190_102182"/>
<evidence type="ECO:0000313" key="2">
    <source>
        <dbReference type="EMBL" id="SFO90889.1"/>
    </source>
</evidence>
<dbReference type="EMBL" id="FOWX01000002">
    <property type="protein sequence ID" value="SFO90889.1"/>
    <property type="molecule type" value="Genomic_DNA"/>
</dbReference>
<dbReference type="RefSeq" id="WP_090497345.1">
    <property type="nucleotide sequence ID" value="NZ_FOWX01000002.1"/>
</dbReference>
<dbReference type="InterPro" id="IPR017946">
    <property type="entry name" value="PLC-like_Pdiesterase_TIM-brl"/>
</dbReference>
<evidence type="ECO:0000313" key="3">
    <source>
        <dbReference type="Proteomes" id="UP000198784"/>
    </source>
</evidence>
<proteinExistence type="predicted"/>
<dbReference type="Gene3D" id="3.20.20.190">
    <property type="entry name" value="Phosphatidylinositol (PI) phosphodiesterase"/>
    <property type="match status" value="1"/>
</dbReference>
<dbReference type="PROSITE" id="PS50007">
    <property type="entry name" value="PIPLC_X_DOMAIN"/>
    <property type="match status" value="1"/>
</dbReference>
<dbReference type="PANTHER" id="PTHR46211:SF1">
    <property type="entry name" value="GLYCEROPHOSPHODIESTER PHOSPHODIESTERASE, CYTOPLASMIC"/>
    <property type="match status" value="1"/>
</dbReference>
<organism evidence="2 3">
    <name type="scientific">Pseudomonas borbori</name>
    <dbReference type="NCBI Taxonomy" id="289003"/>
    <lineage>
        <taxon>Bacteria</taxon>
        <taxon>Pseudomonadati</taxon>
        <taxon>Pseudomonadota</taxon>
        <taxon>Gammaproteobacteria</taxon>
        <taxon>Pseudomonadales</taxon>
        <taxon>Pseudomonadaceae</taxon>
        <taxon>Pseudomonas</taxon>
    </lineage>
</organism>